<protein>
    <submittedName>
        <fullName evidence="1">Uncharacterized protein</fullName>
    </submittedName>
</protein>
<name>A0A2Z6GEL7_9PROT</name>
<dbReference type="AlphaFoldDB" id="A0A2Z6GEL7"/>
<proteinExistence type="predicted"/>
<evidence type="ECO:0000313" key="1">
    <source>
        <dbReference type="EMBL" id="BBE51870.1"/>
    </source>
</evidence>
<dbReference type="KEGG" id="fam:OYT1_ch2355"/>
<keyword evidence="2" id="KW-1185">Reference proteome</keyword>
<reference evidence="1 2" key="1">
    <citation type="submission" date="2018-06" db="EMBL/GenBank/DDBJ databases">
        <title>OYT1 Genome Sequencing.</title>
        <authorList>
            <person name="Kato S."/>
            <person name="Itoh T."/>
            <person name="Ohkuma M."/>
        </authorList>
    </citation>
    <scope>NUCLEOTIDE SEQUENCE [LARGE SCALE GENOMIC DNA]</scope>
    <source>
        <strain evidence="1 2">OYT1</strain>
    </source>
</reference>
<dbReference type="EMBL" id="AP018738">
    <property type="protein sequence ID" value="BBE51870.1"/>
    <property type="molecule type" value="Genomic_DNA"/>
</dbReference>
<evidence type="ECO:0000313" key="2">
    <source>
        <dbReference type="Proteomes" id="UP000033070"/>
    </source>
</evidence>
<sequence>MRTLGHPTYANNTQLFNKLKADILADNPDSLFSKLPPPAIAKE</sequence>
<dbReference type="Proteomes" id="UP000033070">
    <property type="component" value="Chromosome"/>
</dbReference>
<organism evidence="1 2">
    <name type="scientific">Ferriphaselus amnicola</name>
    <dbReference type="NCBI Taxonomy" id="1188319"/>
    <lineage>
        <taxon>Bacteria</taxon>
        <taxon>Pseudomonadati</taxon>
        <taxon>Pseudomonadota</taxon>
        <taxon>Betaproteobacteria</taxon>
        <taxon>Nitrosomonadales</taxon>
        <taxon>Gallionellaceae</taxon>
        <taxon>Ferriphaselus</taxon>
    </lineage>
</organism>
<gene>
    <name evidence="1" type="ORF">OYT1_ch2355</name>
</gene>
<accession>A0A2Z6GEL7</accession>